<reference evidence="1 2" key="1">
    <citation type="submission" date="2017-08" db="EMBL/GenBank/DDBJ databases">
        <title>Halovibrio sewagensis sp. nov., isolated from wastewater of high salinity.</title>
        <authorList>
            <person name="Dong X."/>
            <person name="Zhang G."/>
        </authorList>
    </citation>
    <scope>NUCLEOTIDE SEQUENCE [LARGE SCALE GENOMIC DNA]</scope>
    <source>
        <strain evidence="1 2">YL5-2</strain>
    </source>
</reference>
<organism evidence="1 2">
    <name type="scientific">Halovibrio salipaludis</name>
    <dbReference type="NCBI Taxonomy" id="2032626"/>
    <lineage>
        <taxon>Bacteria</taxon>
        <taxon>Pseudomonadati</taxon>
        <taxon>Pseudomonadota</taxon>
        <taxon>Gammaproteobacteria</taxon>
        <taxon>Oceanospirillales</taxon>
        <taxon>Halomonadaceae</taxon>
        <taxon>Halovibrio</taxon>
    </lineage>
</organism>
<keyword evidence="2" id="KW-1185">Reference proteome</keyword>
<protein>
    <submittedName>
        <fullName evidence="1">Uncharacterized protein</fullName>
    </submittedName>
</protein>
<sequence length="86" mass="9584">MDRGRLDEWNRFGNGIDGATQMISQIVLCHKSLCAALPLERIQELWQEAFASKSRLSEVIKSFPIAVSETDEFAVLTLVAKPAYDG</sequence>
<evidence type="ECO:0000313" key="1">
    <source>
        <dbReference type="EMBL" id="PAU80442.1"/>
    </source>
</evidence>
<dbReference type="Proteomes" id="UP000218896">
    <property type="component" value="Unassembled WGS sequence"/>
</dbReference>
<name>A0A2A2F763_9GAMM</name>
<dbReference type="EMBL" id="NSKD01000003">
    <property type="protein sequence ID" value="PAU80442.1"/>
    <property type="molecule type" value="Genomic_DNA"/>
</dbReference>
<accession>A0A2A2F763</accession>
<gene>
    <name evidence="1" type="ORF">CK501_08320</name>
</gene>
<evidence type="ECO:0000313" key="2">
    <source>
        <dbReference type="Proteomes" id="UP000218896"/>
    </source>
</evidence>
<proteinExistence type="predicted"/>
<comment type="caution">
    <text evidence="1">The sequence shown here is derived from an EMBL/GenBank/DDBJ whole genome shotgun (WGS) entry which is preliminary data.</text>
</comment>
<dbReference type="AlphaFoldDB" id="A0A2A2F763"/>